<evidence type="ECO:0000256" key="11">
    <source>
        <dbReference type="SAM" id="SignalP"/>
    </source>
</evidence>
<dbReference type="PRINTS" id="PR00725">
    <property type="entry name" value="DADACBPTASE1"/>
</dbReference>
<feature type="active site" description="Acyl-ester intermediate" evidence="8">
    <location>
        <position position="95"/>
    </location>
</feature>
<keyword evidence="4" id="KW-0378">Hydrolase</keyword>
<dbReference type="GO" id="GO:0006508">
    <property type="term" value="P:proteolysis"/>
    <property type="evidence" value="ECO:0007669"/>
    <property type="project" value="InterPro"/>
</dbReference>
<feature type="chain" id="PRO_5026818499" evidence="11">
    <location>
        <begin position="42"/>
        <end position="470"/>
    </location>
</feature>
<dbReference type="PANTHER" id="PTHR21581:SF6">
    <property type="entry name" value="TRAFFICKING PROTEIN PARTICLE COMPLEX SUBUNIT 12"/>
    <property type="match status" value="1"/>
</dbReference>
<evidence type="ECO:0000256" key="9">
    <source>
        <dbReference type="PIRSR" id="PIRSR618044-2"/>
    </source>
</evidence>
<dbReference type="Gene3D" id="3.40.710.10">
    <property type="entry name" value="DD-peptidase/beta-lactamase superfamily"/>
    <property type="match status" value="1"/>
</dbReference>
<keyword evidence="13" id="KW-0645">Protease</keyword>
<keyword evidence="3 11" id="KW-0732">Signal</keyword>
<feature type="active site" evidence="8">
    <location>
        <position position="150"/>
    </location>
</feature>
<dbReference type="InterPro" id="IPR012338">
    <property type="entry name" value="Beta-lactam/transpept-like"/>
</dbReference>
<keyword evidence="13" id="KW-0121">Carboxypeptidase</keyword>
<evidence type="ECO:0000313" key="13">
    <source>
        <dbReference type="EMBL" id="QKF06961.1"/>
    </source>
</evidence>
<comment type="function">
    <text evidence="1">Removes C-terminal D-alanyl residues from sugar-peptide cell wall precursors.</text>
</comment>
<comment type="similarity">
    <text evidence="2 10">Belongs to the peptidase S11 family.</text>
</comment>
<evidence type="ECO:0000256" key="6">
    <source>
        <dbReference type="ARBA" id="ARBA00022984"/>
    </source>
</evidence>
<sequence length="470" mass="49484">MRASRSVATASRTSLRAPFQAALCALALSAALLVGGTHAHADVRKADLVGGSTVEALGLSVGQCPDVAADYALLVDSEGRVLFERAGSAPAQIASITKVMTAIVALEQGDPSRPVEVSPNAAAVGESSAGLRAGDRMSFDAALTALLVPSGNDAATAIAEAVGAQILEREPQLAADPQTAFVAKMNQKARELGCEDTLYENPHGLDDDAFRGNLHSTARDQAKVAAHAMSLDAVRRIVGAGDTSITVERDGGSVSIELRTTDALMSYDDRVIGIKTGETLLAGPSFMGAAVHEGVELYAIVLHSSSAQQRFDDTRALFDWGYEHYRAYALVNAERTASGTYRSGAQAPLVARLTLPDRAHGEVDLTVSDPTASLRVFNLEGNISQRAVLKDGLTSVRAGDVVGTLEFRQRNKVVAALDLIACDDVPEPGIWERLGTWFSGLLSGGADKERPTVEIWNRTPIIKSNVGRSA</sequence>
<keyword evidence="14" id="KW-1185">Reference proteome</keyword>
<feature type="domain" description="Peptidase S11 D-alanyl-D-alanine carboxypeptidase A N-terminal" evidence="12">
    <location>
        <begin position="64"/>
        <end position="304"/>
    </location>
</feature>
<dbReference type="Pfam" id="PF00768">
    <property type="entry name" value="Peptidase_S11"/>
    <property type="match status" value="1"/>
</dbReference>
<feature type="active site" description="Proton acceptor" evidence="8">
    <location>
        <position position="98"/>
    </location>
</feature>
<dbReference type="RefSeq" id="WP_173163698.1">
    <property type="nucleotide sequence ID" value="NZ_CP053716.1"/>
</dbReference>
<evidence type="ECO:0000256" key="1">
    <source>
        <dbReference type="ARBA" id="ARBA00003217"/>
    </source>
</evidence>
<evidence type="ECO:0000256" key="10">
    <source>
        <dbReference type="RuleBase" id="RU004016"/>
    </source>
</evidence>
<evidence type="ECO:0000313" key="14">
    <source>
        <dbReference type="Proteomes" id="UP000503297"/>
    </source>
</evidence>
<feature type="signal peptide" evidence="11">
    <location>
        <begin position="1"/>
        <end position="41"/>
    </location>
</feature>
<dbReference type="GO" id="GO:0071555">
    <property type="term" value="P:cell wall organization"/>
    <property type="evidence" value="ECO:0007669"/>
    <property type="project" value="UniProtKB-KW"/>
</dbReference>
<keyword evidence="7" id="KW-0961">Cell wall biogenesis/degradation</keyword>
<evidence type="ECO:0000259" key="12">
    <source>
        <dbReference type="Pfam" id="PF00768"/>
    </source>
</evidence>
<keyword evidence="6" id="KW-0573">Peptidoglycan synthesis</keyword>
<dbReference type="KEGG" id="bwa:HLV38_01600"/>
<protein>
    <submittedName>
        <fullName evidence="13">D-alanyl-D-alanine carboxypeptidase</fullName>
    </submittedName>
</protein>
<evidence type="ECO:0000256" key="3">
    <source>
        <dbReference type="ARBA" id="ARBA00022729"/>
    </source>
</evidence>
<dbReference type="EMBL" id="CP053716">
    <property type="protein sequence ID" value="QKF06961.1"/>
    <property type="molecule type" value="Genomic_DNA"/>
</dbReference>
<evidence type="ECO:0000256" key="2">
    <source>
        <dbReference type="ARBA" id="ARBA00007164"/>
    </source>
</evidence>
<evidence type="ECO:0000256" key="5">
    <source>
        <dbReference type="ARBA" id="ARBA00022960"/>
    </source>
</evidence>
<name>A0A6M8J1I8_9ACTN</name>
<dbReference type="SUPFAM" id="SSF69189">
    <property type="entry name" value="Penicillin-binding protein associated domain"/>
    <property type="match status" value="1"/>
</dbReference>
<dbReference type="GO" id="GO:0008360">
    <property type="term" value="P:regulation of cell shape"/>
    <property type="evidence" value="ECO:0007669"/>
    <property type="project" value="UniProtKB-KW"/>
</dbReference>
<dbReference type="InterPro" id="IPR018044">
    <property type="entry name" value="Peptidase_S11"/>
</dbReference>
<gene>
    <name evidence="13" type="ORF">HLV38_01600</name>
</gene>
<dbReference type="InterPro" id="IPR001967">
    <property type="entry name" value="Peptidase_S11_N"/>
</dbReference>
<dbReference type="GO" id="GO:0009252">
    <property type="term" value="P:peptidoglycan biosynthetic process"/>
    <property type="evidence" value="ECO:0007669"/>
    <property type="project" value="UniProtKB-KW"/>
</dbReference>
<evidence type="ECO:0000256" key="4">
    <source>
        <dbReference type="ARBA" id="ARBA00022801"/>
    </source>
</evidence>
<proteinExistence type="inferred from homology"/>
<dbReference type="PANTHER" id="PTHR21581">
    <property type="entry name" value="D-ALANYL-D-ALANINE CARBOXYPEPTIDASE"/>
    <property type="match status" value="1"/>
</dbReference>
<feature type="binding site" evidence="9">
    <location>
        <position position="275"/>
    </location>
    <ligand>
        <name>substrate</name>
    </ligand>
</feature>
<accession>A0A6M8J1I8</accession>
<dbReference type="SUPFAM" id="SSF56601">
    <property type="entry name" value="beta-lactamase/transpeptidase-like"/>
    <property type="match status" value="1"/>
</dbReference>
<dbReference type="Proteomes" id="UP000503297">
    <property type="component" value="Chromosome"/>
</dbReference>
<dbReference type="GO" id="GO:0009002">
    <property type="term" value="F:serine-type D-Ala-D-Ala carboxypeptidase activity"/>
    <property type="evidence" value="ECO:0007669"/>
    <property type="project" value="InterPro"/>
</dbReference>
<evidence type="ECO:0000256" key="7">
    <source>
        <dbReference type="ARBA" id="ARBA00023316"/>
    </source>
</evidence>
<organism evidence="13 14">
    <name type="scientific">Berryella wangjianweii</name>
    <dbReference type="NCBI Taxonomy" id="2734634"/>
    <lineage>
        <taxon>Bacteria</taxon>
        <taxon>Bacillati</taxon>
        <taxon>Actinomycetota</taxon>
        <taxon>Coriobacteriia</taxon>
        <taxon>Eggerthellales</taxon>
        <taxon>Eggerthellaceae</taxon>
        <taxon>Berryella</taxon>
    </lineage>
</organism>
<evidence type="ECO:0000256" key="8">
    <source>
        <dbReference type="PIRSR" id="PIRSR618044-1"/>
    </source>
</evidence>
<dbReference type="AlphaFoldDB" id="A0A6M8J1I8"/>
<dbReference type="InterPro" id="IPR015956">
    <property type="entry name" value="Peniciliin-bd_prot_C_sf"/>
</dbReference>
<keyword evidence="5" id="KW-0133">Cell shape</keyword>
<reference evidence="14" key="1">
    <citation type="submission" date="2020-05" db="EMBL/GenBank/DDBJ databases">
        <title>Novel species in genus Nocardioides.</title>
        <authorList>
            <person name="Zhang G."/>
        </authorList>
    </citation>
    <scope>NUCLEOTIDE SEQUENCE [LARGE SCALE GENOMIC DNA]</scope>
    <source>
        <strain evidence="14">zg-1050</strain>
    </source>
</reference>